<gene>
    <name evidence="1" type="ORF">L3Q82_000825</name>
</gene>
<proteinExistence type="predicted"/>
<keyword evidence="2" id="KW-1185">Reference proteome</keyword>
<dbReference type="EMBL" id="CM041541">
    <property type="protein sequence ID" value="KAI3365841.1"/>
    <property type="molecule type" value="Genomic_DNA"/>
</dbReference>
<evidence type="ECO:0000313" key="2">
    <source>
        <dbReference type="Proteomes" id="UP000831701"/>
    </source>
</evidence>
<accession>A0ACB8WDM9</accession>
<reference evidence="1" key="1">
    <citation type="submission" date="2022-04" db="EMBL/GenBank/DDBJ databases">
        <title>Jade perch genome.</title>
        <authorList>
            <person name="Chao B."/>
        </authorList>
    </citation>
    <scope>NUCLEOTIDE SEQUENCE</scope>
    <source>
        <strain evidence="1">CB-2022</strain>
    </source>
</reference>
<evidence type="ECO:0000313" key="1">
    <source>
        <dbReference type="EMBL" id="KAI3365841.1"/>
    </source>
</evidence>
<name>A0ACB8WDM9_9TELE</name>
<comment type="caution">
    <text evidence="1">The sequence shown here is derived from an EMBL/GenBank/DDBJ whole genome shotgun (WGS) entry which is preliminary data.</text>
</comment>
<sequence>MHQKQTFFSLDHNETDACDVKSFHETFFVLKCSHMLKDVVLSLRGDATKCKPKSLSKPKFTEEETTSEVPFPEKKKRRITIQDSSTMIKRIVAAGPQVGRTSDLTSTETLPKERTEPRTVTKIWIIGSSYILKGKRAANQCYGKGLGLNANVKWFGKGSMGWNGVLPCFYKELSKESPPDILVIHAGGNDLGLRSVKELSTAMKKDLMRIHAQFPAMKIVYSCINERKVWQYGRPAKTNQDRKIINTWMKKAA</sequence>
<protein>
    <submittedName>
        <fullName evidence="1">Uncharacterized protein</fullName>
    </submittedName>
</protein>
<dbReference type="Proteomes" id="UP000831701">
    <property type="component" value="Chromosome 11"/>
</dbReference>
<organism evidence="1 2">
    <name type="scientific">Scortum barcoo</name>
    <name type="common">barcoo grunter</name>
    <dbReference type="NCBI Taxonomy" id="214431"/>
    <lineage>
        <taxon>Eukaryota</taxon>
        <taxon>Metazoa</taxon>
        <taxon>Chordata</taxon>
        <taxon>Craniata</taxon>
        <taxon>Vertebrata</taxon>
        <taxon>Euteleostomi</taxon>
        <taxon>Actinopterygii</taxon>
        <taxon>Neopterygii</taxon>
        <taxon>Teleostei</taxon>
        <taxon>Neoteleostei</taxon>
        <taxon>Acanthomorphata</taxon>
        <taxon>Eupercaria</taxon>
        <taxon>Centrarchiformes</taxon>
        <taxon>Terapontoidei</taxon>
        <taxon>Terapontidae</taxon>
        <taxon>Scortum</taxon>
    </lineage>
</organism>